<evidence type="ECO:0000313" key="2">
    <source>
        <dbReference type="EMBL" id="TCQ01603.1"/>
    </source>
</evidence>
<protein>
    <submittedName>
        <fullName evidence="2">Uncharacterized protein</fullName>
    </submittedName>
</protein>
<organism evidence="2 3">
    <name type="scientific">Serpentinicella alkaliphila</name>
    <dbReference type="NCBI Taxonomy" id="1734049"/>
    <lineage>
        <taxon>Bacteria</taxon>
        <taxon>Bacillati</taxon>
        <taxon>Bacillota</taxon>
        <taxon>Clostridia</taxon>
        <taxon>Peptostreptococcales</taxon>
        <taxon>Natronincolaceae</taxon>
        <taxon>Serpentinicella</taxon>
    </lineage>
</organism>
<feature type="transmembrane region" description="Helical" evidence="1">
    <location>
        <begin position="6"/>
        <end position="25"/>
    </location>
</feature>
<evidence type="ECO:0000256" key="1">
    <source>
        <dbReference type="SAM" id="Phobius"/>
    </source>
</evidence>
<gene>
    <name evidence="2" type="ORF">EDD79_102510</name>
</gene>
<dbReference type="AlphaFoldDB" id="A0A4R2U1V2"/>
<accession>A0A4R2U1V2</accession>
<comment type="caution">
    <text evidence="2">The sequence shown here is derived from an EMBL/GenBank/DDBJ whole genome shotgun (WGS) entry which is preliminary data.</text>
</comment>
<name>A0A4R2U1V2_9FIRM</name>
<reference evidence="2 3" key="1">
    <citation type="submission" date="2019-03" db="EMBL/GenBank/DDBJ databases">
        <title>Genomic Encyclopedia of Type Strains, Phase IV (KMG-IV): sequencing the most valuable type-strain genomes for metagenomic binning, comparative biology and taxonomic classification.</title>
        <authorList>
            <person name="Goeker M."/>
        </authorList>
    </citation>
    <scope>NUCLEOTIDE SEQUENCE [LARGE SCALE GENOMIC DNA]</scope>
    <source>
        <strain evidence="2 3">DSM 100013</strain>
    </source>
</reference>
<keyword evidence="1" id="KW-0812">Transmembrane</keyword>
<keyword evidence="3" id="KW-1185">Reference proteome</keyword>
<keyword evidence="1" id="KW-0472">Membrane</keyword>
<sequence length="113" mass="12861">MHIIEKILLIVISLGLVYILIKIISQKKTMQVMNKIGKEMISSGANFFGQESARFTQIRGNGVLALTKDKIYFQLLLQNKVIEMPLEKIERIEECRSHLGKTVGSINENCLQK</sequence>
<dbReference type="Proteomes" id="UP000295504">
    <property type="component" value="Unassembled WGS sequence"/>
</dbReference>
<dbReference type="EMBL" id="SLYC01000025">
    <property type="protein sequence ID" value="TCQ01603.1"/>
    <property type="molecule type" value="Genomic_DNA"/>
</dbReference>
<proteinExistence type="predicted"/>
<keyword evidence="1" id="KW-1133">Transmembrane helix</keyword>
<dbReference type="OrthoDB" id="2111537at2"/>
<evidence type="ECO:0000313" key="3">
    <source>
        <dbReference type="Proteomes" id="UP000295504"/>
    </source>
</evidence>